<organism evidence="10 11">
    <name type="scientific">Alkalihalobacterium chitinilyticum</name>
    <dbReference type="NCBI Taxonomy" id="2980103"/>
    <lineage>
        <taxon>Bacteria</taxon>
        <taxon>Bacillati</taxon>
        <taxon>Bacillota</taxon>
        <taxon>Bacilli</taxon>
        <taxon>Bacillales</taxon>
        <taxon>Bacillaceae</taxon>
        <taxon>Alkalihalobacterium</taxon>
    </lineage>
</organism>
<sequence length="398" mass="43037">MSGIQLNEVKGNPTEQSYSLITVVLVWCGLVVLSSMYITIPLISVFSASFEVSLQQAALTGSVFSLFYALGCLIFGALSDRFGRKAFLMIGICSITIVTLLIGFVEGFYWLLILRALQGAVASVYAPISLVYVGEVYPSEKRLTTIGFITSGFLTAAIFGQVLSSAIQELWGWPFIFFTLAALYFISSLLVIFVLPREERSSSGVRVWDIFKQMAVLLKNKQLLLTLFITFLSLFSLVAMYTILGSYLSTNTFGLSSQEILAVRAVGIFGIILAPFAGKLSNKYGISNVLRVGMVLATVGVVMVGVFSNLFMIVLMSVVFVAGIALVCPVTISMVSILGEKVRGTAVTFNAFILFVGASLGPVTAIFLIGVSNYSMSFIVLGVFLCIGLIVSMFIKVK</sequence>
<dbReference type="EMBL" id="JAOTPO010000004">
    <property type="protein sequence ID" value="MDE5413436.1"/>
    <property type="molecule type" value="Genomic_DNA"/>
</dbReference>
<evidence type="ECO:0000256" key="8">
    <source>
        <dbReference type="SAM" id="Phobius"/>
    </source>
</evidence>
<comment type="caution">
    <text evidence="10">The sequence shown here is derived from an EMBL/GenBank/DDBJ whole genome shotgun (WGS) entry which is preliminary data.</text>
</comment>
<feature type="transmembrane region" description="Helical" evidence="8">
    <location>
        <begin position="86"/>
        <end position="105"/>
    </location>
</feature>
<evidence type="ECO:0000256" key="2">
    <source>
        <dbReference type="ARBA" id="ARBA00008335"/>
    </source>
</evidence>
<evidence type="ECO:0000259" key="9">
    <source>
        <dbReference type="PROSITE" id="PS50850"/>
    </source>
</evidence>
<feature type="transmembrane region" description="Helical" evidence="8">
    <location>
        <begin position="375"/>
        <end position="395"/>
    </location>
</feature>
<reference evidence="10" key="1">
    <citation type="submission" date="2024-05" db="EMBL/GenBank/DDBJ databases">
        <title>Alkalihalobacillus sp. strain MEB203 novel alkaliphilic bacterium from Lonar Lake, India.</title>
        <authorList>
            <person name="Joshi A."/>
            <person name="Thite S."/>
            <person name="Mengade P."/>
        </authorList>
    </citation>
    <scope>NUCLEOTIDE SEQUENCE</scope>
    <source>
        <strain evidence="10">MEB 203</strain>
    </source>
</reference>
<dbReference type="PANTHER" id="PTHR43271:SF2">
    <property type="entry name" value="BLL2771 PROTEIN"/>
    <property type="match status" value="1"/>
</dbReference>
<keyword evidence="3" id="KW-0813">Transport</keyword>
<dbReference type="CDD" id="cd17324">
    <property type="entry name" value="MFS_NepI_like"/>
    <property type="match status" value="1"/>
</dbReference>
<protein>
    <submittedName>
        <fullName evidence="10">MFS transporter</fullName>
    </submittedName>
</protein>
<feature type="transmembrane region" description="Helical" evidence="8">
    <location>
        <begin position="313"/>
        <end position="335"/>
    </location>
</feature>
<evidence type="ECO:0000256" key="1">
    <source>
        <dbReference type="ARBA" id="ARBA00004651"/>
    </source>
</evidence>
<evidence type="ECO:0000256" key="7">
    <source>
        <dbReference type="ARBA" id="ARBA00023136"/>
    </source>
</evidence>
<dbReference type="Gene3D" id="1.20.1250.20">
    <property type="entry name" value="MFS general substrate transporter like domains"/>
    <property type="match status" value="1"/>
</dbReference>
<keyword evidence="11" id="KW-1185">Reference proteome</keyword>
<dbReference type="Proteomes" id="UP001148125">
    <property type="component" value="Unassembled WGS sequence"/>
</dbReference>
<dbReference type="PANTHER" id="PTHR43271">
    <property type="entry name" value="BLL2771 PROTEIN"/>
    <property type="match status" value="1"/>
</dbReference>
<evidence type="ECO:0000313" key="10">
    <source>
        <dbReference type="EMBL" id="MDE5413436.1"/>
    </source>
</evidence>
<keyword evidence="7 8" id="KW-0472">Membrane</keyword>
<dbReference type="InterPro" id="IPR011701">
    <property type="entry name" value="MFS"/>
</dbReference>
<dbReference type="PROSITE" id="PS50850">
    <property type="entry name" value="MFS"/>
    <property type="match status" value="1"/>
</dbReference>
<feature type="transmembrane region" description="Helical" evidence="8">
    <location>
        <begin position="111"/>
        <end position="133"/>
    </location>
</feature>
<dbReference type="SUPFAM" id="SSF103473">
    <property type="entry name" value="MFS general substrate transporter"/>
    <property type="match status" value="1"/>
</dbReference>
<feature type="transmembrane region" description="Helical" evidence="8">
    <location>
        <begin position="223"/>
        <end position="248"/>
    </location>
</feature>
<proteinExistence type="inferred from homology"/>
<dbReference type="InterPro" id="IPR020846">
    <property type="entry name" value="MFS_dom"/>
</dbReference>
<dbReference type="Pfam" id="PF07690">
    <property type="entry name" value="MFS_1"/>
    <property type="match status" value="1"/>
</dbReference>
<name>A0ABT5VDB5_9BACI</name>
<comment type="subcellular location">
    <subcellularLocation>
        <location evidence="1">Cell membrane</location>
        <topology evidence="1">Multi-pass membrane protein</topology>
    </subcellularLocation>
</comment>
<feature type="transmembrane region" description="Helical" evidence="8">
    <location>
        <begin position="20"/>
        <end position="46"/>
    </location>
</feature>
<dbReference type="RefSeq" id="WP_275118053.1">
    <property type="nucleotide sequence ID" value="NZ_JAOTPO010000004.1"/>
</dbReference>
<feature type="transmembrane region" description="Helical" evidence="8">
    <location>
        <begin position="260"/>
        <end position="277"/>
    </location>
</feature>
<feature type="transmembrane region" description="Helical" evidence="8">
    <location>
        <begin position="347"/>
        <end position="369"/>
    </location>
</feature>
<gene>
    <name evidence="10" type="ORF">N7Z68_08555</name>
</gene>
<feature type="transmembrane region" description="Helical" evidence="8">
    <location>
        <begin position="173"/>
        <end position="195"/>
    </location>
</feature>
<evidence type="ECO:0000313" key="11">
    <source>
        <dbReference type="Proteomes" id="UP001148125"/>
    </source>
</evidence>
<feature type="transmembrane region" description="Helical" evidence="8">
    <location>
        <begin position="289"/>
        <end position="307"/>
    </location>
</feature>
<feature type="transmembrane region" description="Helical" evidence="8">
    <location>
        <begin position="58"/>
        <end position="79"/>
    </location>
</feature>
<evidence type="ECO:0000256" key="6">
    <source>
        <dbReference type="ARBA" id="ARBA00022989"/>
    </source>
</evidence>
<evidence type="ECO:0000256" key="3">
    <source>
        <dbReference type="ARBA" id="ARBA00022448"/>
    </source>
</evidence>
<feature type="domain" description="Major facilitator superfamily (MFS) profile" evidence="9">
    <location>
        <begin position="20"/>
        <end position="398"/>
    </location>
</feature>
<keyword evidence="6 8" id="KW-1133">Transmembrane helix</keyword>
<accession>A0ABT5VDB5</accession>
<evidence type="ECO:0000256" key="5">
    <source>
        <dbReference type="ARBA" id="ARBA00022692"/>
    </source>
</evidence>
<dbReference type="InterPro" id="IPR036259">
    <property type="entry name" value="MFS_trans_sf"/>
</dbReference>
<comment type="similarity">
    <text evidence="2">Belongs to the major facilitator superfamily.</text>
</comment>
<keyword evidence="4" id="KW-1003">Cell membrane</keyword>
<keyword evidence="5 8" id="KW-0812">Transmembrane</keyword>
<evidence type="ECO:0000256" key="4">
    <source>
        <dbReference type="ARBA" id="ARBA00022475"/>
    </source>
</evidence>
<feature type="transmembrane region" description="Helical" evidence="8">
    <location>
        <begin position="145"/>
        <end position="167"/>
    </location>
</feature>